<dbReference type="AlphaFoldDB" id="A0A1R0GZ43"/>
<protein>
    <submittedName>
        <fullName evidence="1">Uncharacterized protein</fullName>
    </submittedName>
</protein>
<keyword evidence="2" id="KW-1185">Reference proteome</keyword>
<proteinExistence type="predicted"/>
<reference evidence="1 2" key="1">
    <citation type="journal article" date="2016" name="Mol. Biol. Evol.">
        <title>Genome-Wide Survey of Gut Fungi (Harpellales) Reveals the First Horizontally Transferred Ubiquitin Gene from a Mosquito Host.</title>
        <authorList>
            <person name="Wang Y."/>
            <person name="White M.M."/>
            <person name="Kvist S."/>
            <person name="Moncalvo J.M."/>
        </authorList>
    </citation>
    <scope>NUCLEOTIDE SEQUENCE [LARGE SCALE GENOMIC DNA]</scope>
    <source>
        <strain evidence="1 2">ALG-7-W6</strain>
    </source>
</reference>
<gene>
    <name evidence="1" type="ORF">AYI68_g3727</name>
</gene>
<accession>A0A1R0GZ43</accession>
<dbReference type="EMBL" id="LSSL01001846">
    <property type="protein sequence ID" value="OLY82156.1"/>
    <property type="molecule type" value="Genomic_DNA"/>
</dbReference>
<comment type="caution">
    <text evidence="1">The sequence shown here is derived from an EMBL/GenBank/DDBJ whole genome shotgun (WGS) entry which is preliminary data.</text>
</comment>
<name>A0A1R0GZ43_9FUNG</name>
<evidence type="ECO:0000313" key="2">
    <source>
        <dbReference type="Proteomes" id="UP000187455"/>
    </source>
</evidence>
<sequence>MASIKKTLANDSVSASADQINKIFPIDELQPPSNLCIPYKPSPTLTAIPSTPPPRNASSYLPSGPLVQRRLTFFGQYVHTS</sequence>
<organism evidence="1 2">
    <name type="scientific">Smittium mucronatum</name>
    <dbReference type="NCBI Taxonomy" id="133383"/>
    <lineage>
        <taxon>Eukaryota</taxon>
        <taxon>Fungi</taxon>
        <taxon>Fungi incertae sedis</taxon>
        <taxon>Zoopagomycota</taxon>
        <taxon>Kickxellomycotina</taxon>
        <taxon>Harpellomycetes</taxon>
        <taxon>Harpellales</taxon>
        <taxon>Legeriomycetaceae</taxon>
        <taxon>Smittium</taxon>
    </lineage>
</organism>
<evidence type="ECO:0000313" key="1">
    <source>
        <dbReference type="EMBL" id="OLY82156.1"/>
    </source>
</evidence>
<dbReference type="Proteomes" id="UP000187455">
    <property type="component" value="Unassembled WGS sequence"/>
</dbReference>